<dbReference type="InterPro" id="IPR031101">
    <property type="entry name" value="Ctr9"/>
</dbReference>
<dbReference type="InterPro" id="IPR011990">
    <property type="entry name" value="TPR-like_helical_dom_sf"/>
</dbReference>
<feature type="compositionally biased region" description="Acidic residues" evidence="4">
    <location>
        <begin position="1062"/>
        <end position="1072"/>
    </location>
</feature>
<feature type="compositionally biased region" description="Acidic residues" evidence="4">
    <location>
        <begin position="1119"/>
        <end position="1133"/>
    </location>
</feature>
<comment type="caution">
    <text evidence="5">The sequence shown here is derived from an EMBL/GenBank/DDBJ whole genome shotgun (WGS) entry which is preliminary data.</text>
</comment>
<evidence type="ECO:0000256" key="4">
    <source>
        <dbReference type="SAM" id="MobiDB-lite"/>
    </source>
</evidence>
<organism evidence="5 6">
    <name type="scientific">Nakaseomyces bracarensis</name>
    <dbReference type="NCBI Taxonomy" id="273131"/>
    <lineage>
        <taxon>Eukaryota</taxon>
        <taxon>Fungi</taxon>
        <taxon>Dikarya</taxon>
        <taxon>Ascomycota</taxon>
        <taxon>Saccharomycotina</taxon>
        <taxon>Saccharomycetes</taxon>
        <taxon>Saccharomycetales</taxon>
        <taxon>Saccharomycetaceae</taxon>
        <taxon>Nakaseomyces</taxon>
    </lineage>
</organism>
<feature type="repeat" description="TPR" evidence="3">
    <location>
        <begin position="230"/>
        <end position="263"/>
    </location>
</feature>
<dbReference type="Gene3D" id="1.25.40.10">
    <property type="entry name" value="Tetratricopeptide repeat domain"/>
    <property type="match status" value="4"/>
</dbReference>
<feature type="compositionally biased region" description="Basic residues" evidence="4">
    <location>
        <begin position="1034"/>
        <end position="1046"/>
    </location>
</feature>
<dbReference type="InterPro" id="IPR019734">
    <property type="entry name" value="TPR_rpt"/>
</dbReference>
<feature type="compositionally biased region" description="Acidic residues" evidence="4">
    <location>
        <begin position="1090"/>
        <end position="1111"/>
    </location>
</feature>
<evidence type="ECO:0000256" key="1">
    <source>
        <dbReference type="ARBA" id="ARBA00022737"/>
    </source>
</evidence>
<feature type="compositionally biased region" description="Basic and acidic residues" evidence="4">
    <location>
        <begin position="1003"/>
        <end position="1014"/>
    </location>
</feature>
<feature type="compositionally biased region" description="Basic and acidic residues" evidence="4">
    <location>
        <begin position="1047"/>
        <end position="1061"/>
    </location>
</feature>
<sequence>MDTEVARNGVLSQGGTAGSNEYPKMEWASSLDIPLKASEELVSIDLKTDLPEDAADLKTLLVEESSDKEHWLTIAIAYCNEGKVSEGIKLIELALGVFEGAEKASLHTFLTWAHLRMAKAHTMTVDTREHELTQAEVHLRDAIGFDPTWIGNMLATVDLYYERGNYDKALETSDLFVKSIHAEDKRTGKLSKPNAFFILLRAKLMYQKKNYVASLKLFQELLVINPVLKPDPRIGIGMCFWQLKDYKLAIQAWERSQELDSNNKEASILVLLGKFHNALTSSDNDAQFKENYSNALADLNNVYKNSKENPVLLVLLQSYYYFKGDYKTVQDIYEERISKLTSMTTSSILSESAFWSGRAYYALGDYKKSFAMFQESLRRDESNLLAKLGLGQTQIKNDLVEESILTFEGLYKNNENLQELNYILGLLYAGKCLAGSSHVDKSGKNGKDKVKKPTGTEMMKLLVKALQYLEKYVKLTAAKKNQLAVPRVFLVMSQLYELQSNYKPALESLEKAVTNIKFLDGDSAVPIEIINNLACLYFINGDFKKAQECLVSATEGLSDSKQQNSVEKLVIDFNVSRTMESQDKEDAIVKYKAILEEHPFHVAAKLRQLYIELGKVGADNSEEYNKLGEEVEKLVTGNEDNLEVRAFYGWYLKRVELTGRSVAETNAKETAFNRDTLVKYNSHDCYALISLANLYVTLGRDIKNSKSAKDQEKSKQSFLKAIQLYQKVLQVDPLNVFAAQGIAIMFAENKRLGPALEILRKVRDTLENEDVHVNIANCLLDMRDYIKAIETYEYVLKKFCDEDSQSVNRSRVLNLLARAWYSRGMRERSVLYFQNALQKAEASLETEKKSTFKNERFLDVLKYNVALLHFQIAETLRRTAPMHRTADDLKAAVVGLVEAISLLKELEASEGFKTVSKEELEQRIQLGETTMKSALERSVAEQETFEVEQNKKIEDARELQAKAEADEEERRRQAAEDEKAAMEKKNEEFKKLQEEARKLMEERESFMVDEKDVNDLSDVDGDFGGDEEAAAGRKSSKKKATRKRKRASNDTKDGAKTSGKEGDEDEEEDDEEIKISSGRKKKKSSLSEEFIVDSDEEEMSNGAVSDDENDKQDEVGSDHDDDNNDDEDDEGLF</sequence>
<evidence type="ECO:0000256" key="2">
    <source>
        <dbReference type="ARBA" id="ARBA00022803"/>
    </source>
</evidence>
<feature type="repeat" description="TPR" evidence="3">
    <location>
        <begin position="350"/>
        <end position="383"/>
    </location>
</feature>
<dbReference type="Proteomes" id="UP001623330">
    <property type="component" value="Unassembled WGS sequence"/>
</dbReference>
<dbReference type="PANTHER" id="PTHR14027:SF2">
    <property type="entry name" value="RNA POLYMERASE-ASSOCIATED PROTEIN CTR9 HOMOLOG"/>
    <property type="match status" value="1"/>
</dbReference>
<dbReference type="Pfam" id="PF13181">
    <property type="entry name" value="TPR_8"/>
    <property type="match status" value="2"/>
</dbReference>
<protein>
    <submittedName>
        <fullName evidence="5">RNA polymerase-associated protein CTR9</fullName>
    </submittedName>
</protein>
<reference evidence="5 6" key="1">
    <citation type="submission" date="2024-05" db="EMBL/GenBank/DDBJ databases">
        <title>Long read based assembly of the Candida bracarensis genome reveals expanded adhesin content.</title>
        <authorList>
            <person name="Marcet-Houben M."/>
            <person name="Ksiezopolska E."/>
            <person name="Gabaldon T."/>
        </authorList>
    </citation>
    <scope>NUCLEOTIDE SEQUENCE [LARGE SCALE GENOMIC DNA]</scope>
    <source>
        <strain evidence="5 6">CBM6</strain>
    </source>
</reference>
<dbReference type="EMBL" id="JBEVYD010000005">
    <property type="protein sequence ID" value="KAL3233099.1"/>
    <property type="molecule type" value="Genomic_DNA"/>
</dbReference>
<accession>A0ABR4NWI6</accession>
<keyword evidence="2 3" id="KW-0802">TPR repeat</keyword>
<dbReference type="SUPFAM" id="SSF48452">
    <property type="entry name" value="TPR-like"/>
    <property type="match status" value="4"/>
</dbReference>
<name>A0ABR4NWI6_9SACH</name>
<dbReference type="SMART" id="SM00028">
    <property type="entry name" value="TPR"/>
    <property type="match status" value="7"/>
</dbReference>
<dbReference type="Pfam" id="PF13432">
    <property type="entry name" value="TPR_16"/>
    <property type="match status" value="1"/>
</dbReference>
<keyword evidence="6" id="KW-1185">Reference proteome</keyword>
<proteinExistence type="predicted"/>
<evidence type="ECO:0000313" key="6">
    <source>
        <dbReference type="Proteomes" id="UP001623330"/>
    </source>
</evidence>
<feature type="region of interest" description="Disordered" evidence="4">
    <location>
        <begin position="959"/>
        <end position="989"/>
    </location>
</feature>
<gene>
    <name evidence="5" type="ORF">RNJ44_05015</name>
</gene>
<dbReference type="PANTHER" id="PTHR14027">
    <property type="entry name" value="RNA POLYMERASE-ASSOCIATED PROTEIN CTR9"/>
    <property type="match status" value="1"/>
</dbReference>
<keyword evidence="1" id="KW-0677">Repeat</keyword>
<feature type="compositionally biased region" description="Acidic residues" evidence="4">
    <location>
        <begin position="1015"/>
        <end position="1029"/>
    </location>
</feature>
<feature type="region of interest" description="Disordered" evidence="4">
    <location>
        <begin position="1003"/>
        <end position="1133"/>
    </location>
</feature>
<evidence type="ECO:0000256" key="3">
    <source>
        <dbReference type="PROSITE-ProRule" id="PRU00339"/>
    </source>
</evidence>
<evidence type="ECO:0000313" key="5">
    <source>
        <dbReference type="EMBL" id="KAL3233099.1"/>
    </source>
</evidence>
<dbReference type="PROSITE" id="PS50005">
    <property type="entry name" value="TPR"/>
    <property type="match status" value="2"/>
</dbReference>